<evidence type="ECO:0000313" key="3">
    <source>
        <dbReference type="EMBL" id="CUI78911.1"/>
    </source>
</evidence>
<sequence>MHLVLALFCGLLFGVGLIVSGMTDPAKVLGFLDIGGHWDPSLAFVMLGGIAITAPVYALLKRRGATITAGAPLQWPTARKIDRRLLSGALLFGIGWGLAGLCPGPAVVTAALGYEDALTFAIAMLVGMGAFSFWQRPTSDRAR</sequence>
<dbReference type="InterPro" id="IPR046513">
    <property type="entry name" value="DUF6691"/>
</dbReference>
<dbReference type="AlphaFoldDB" id="A0A0J6C5M0"/>
<evidence type="ECO:0000313" key="5">
    <source>
        <dbReference type="Proteomes" id="UP000092950"/>
    </source>
</evidence>
<organism evidence="3 4">
    <name type="scientific">Bordetella pseudohinzii</name>
    <dbReference type="NCBI Taxonomy" id="1331258"/>
    <lineage>
        <taxon>Bacteria</taxon>
        <taxon>Pseudomonadati</taxon>
        <taxon>Pseudomonadota</taxon>
        <taxon>Betaproteobacteria</taxon>
        <taxon>Burkholderiales</taxon>
        <taxon>Alcaligenaceae</taxon>
        <taxon>Bordetella</taxon>
    </lineage>
</organism>
<dbReference type="EMBL" id="CP016440">
    <property type="protein sequence ID" value="ANY17902.1"/>
    <property type="molecule type" value="Genomic_DNA"/>
</dbReference>
<dbReference type="RefSeq" id="WP_043207029.1">
    <property type="nucleotide sequence ID" value="NZ_CAJGUP010000229.1"/>
</dbReference>
<protein>
    <submittedName>
        <fullName evidence="3">Predicted transporter component</fullName>
    </submittedName>
</protein>
<keyword evidence="5" id="KW-1185">Reference proteome</keyword>
<proteinExistence type="predicted"/>
<gene>
    <name evidence="2" type="ORF">BBN53_19635</name>
    <name evidence="3" type="ORF">ERS370011_02234</name>
</gene>
<name>A0A0J6C5M0_9BORD</name>
<dbReference type="KEGG" id="bpdz:BBN53_19635"/>
<feature type="transmembrane region" description="Helical" evidence="1">
    <location>
        <begin position="41"/>
        <end position="60"/>
    </location>
</feature>
<keyword evidence="1" id="KW-1133">Transmembrane helix</keyword>
<dbReference type="Proteomes" id="UP000092950">
    <property type="component" value="Chromosome"/>
</dbReference>
<evidence type="ECO:0000313" key="4">
    <source>
        <dbReference type="Proteomes" id="UP000053096"/>
    </source>
</evidence>
<accession>A0A0J6C5M0</accession>
<dbReference type="Proteomes" id="UP000053096">
    <property type="component" value="Unassembled WGS sequence"/>
</dbReference>
<feature type="transmembrane region" description="Helical" evidence="1">
    <location>
        <begin position="117"/>
        <end position="134"/>
    </location>
</feature>
<dbReference type="EMBL" id="CYTV01000005">
    <property type="protein sequence ID" value="CUI78911.1"/>
    <property type="molecule type" value="Genomic_DNA"/>
</dbReference>
<dbReference type="OrthoDB" id="9790409at2"/>
<keyword evidence="1" id="KW-0812">Transmembrane</keyword>
<keyword evidence="1" id="KW-0472">Membrane</keyword>
<feature type="transmembrane region" description="Helical" evidence="1">
    <location>
        <begin position="89"/>
        <end position="111"/>
    </location>
</feature>
<dbReference type="Pfam" id="PF20398">
    <property type="entry name" value="DUF6691"/>
    <property type="match status" value="1"/>
</dbReference>
<reference evidence="3 4" key="1">
    <citation type="submission" date="2015-09" db="EMBL/GenBank/DDBJ databases">
        <authorList>
            <person name="Jackson K.R."/>
            <person name="Lunt B.L."/>
            <person name="Fisher J.N.B."/>
            <person name="Gardner A.V."/>
            <person name="Bailey M.E."/>
            <person name="Deus L.M."/>
            <person name="Earl A.S."/>
            <person name="Gibby P.D."/>
            <person name="Hartmann K.A."/>
            <person name="Liu J.E."/>
            <person name="Manci A.M."/>
            <person name="Nielsen D.A."/>
            <person name="Solomon M.B."/>
            <person name="Breakwell D.P."/>
            <person name="Burnett S.H."/>
            <person name="Grose J.H."/>
        </authorList>
    </citation>
    <scope>NUCLEOTIDE SEQUENCE [LARGE SCALE GENOMIC DNA]</scope>
    <source>
        <strain evidence="3 4">2789STDY5608636</strain>
    </source>
</reference>
<evidence type="ECO:0000256" key="1">
    <source>
        <dbReference type="SAM" id="Phobius"/>
    </source>
</evidence>
<evidence type="ECO:0000313" key="2">
    <source>
        <dbReference type="EMBL" id="ANY17902.1"/>
    </source>
</evidence>
<reference evidence="2 5" key="2">
    <citation type="submission" date="2016-07" db="EMBL/GenBank/DDBJ databases">
        <title>Complete genome sequences of Bordetella pseudohinzii.</title>
        <authorList>
            <person name="Spilker T."/>
            <person name="Darrah R."/>
            <person name="LiPuma J.J."/>
        </authorList>
    </citation>
    <scope>NUCLEOTIDE SEQUENCE [LARGE SCALE GENOMIC DNA]</scope>
    <source>
        <strain evidence="2 5">HI4681</strain>
    </source>
</reference>
<accession>A0A0M7FDQ0</accession>